<dbReference type="EC" id="2.3.1.269" evidence="9"/>
<dbReference type="CDD" id="cd07571">
    <property type="entry name" value="ALP_N-acyl_transferase"/>
    <property type="match status" value="1"/>
</dbReference>
<feature type="transmembrane region" description="Helical" evidence="9">
    <location>
        <begin position="52"/>
        <end position="79"/>
    </location>
</feature>
<feature type="transmembrane region" description="Helical" evidence="9">
    <location>
        <begin position="229"/>
        <end position="245"/>
    </location>
</feature>
<feature type="transmembrane region" description="Helical" evidence="9">
    <location>
        <begin position="91"/>
        <end position="115"/>
    </location>
</feature>
<dbReference type="InterPro" id="IPR036526">
    <property type="entry name" value="C-N_Hydrolase_sf"/>
</dbReference>
<dbReference type="AlphaFoldDB" id="A0A368E4Q1"/>
<dbReference type="Pfam" id="PF00795">
    <property type="entry name" value="CN_hydrolase"/>
    <property type="match status" value="1"/>
</dbReference>
<dbReference type="Proteomes" id="UP000252132">
    <property type="component" value="Unassembled WGS sequence"/>
</dbReference>
<sequence>MPTRVASKPCVLDKKRFNLNLKMMLSLLRNWIDNQSTRLALLSPIKGGLFDFFLGALVPLAMPPLGAWPILFFIFPALLMRLQRIRRWQNVALTAWLFGFGQFFIGLYWIGFAFLVEPDLFLWALPLAITLLPAGLAVFPMLAALLWFRLFAGKPRLAIQALGLVLCLVLASWLRSNILTGLPWNLYGMSALSWLPLAQSARYWGVHGLSLLMLCFAMLPLFIRHERKLAALVSLGFLVVIWDGYNRLQTHEPEKTDALMVRIVQPAIPQKEKWIPENRLGIIRTHLELTGQPSEVQIDLVVWPETALPALLYRDVWLREQITDILPDGAYLVTGGLRRESLVKATDIRPGEERALPAEEVTPEAERPWQSFNSVFVISPKGDVEDFYDKHHLVPFGEYLPQQQLLEFFGLQQLTRLRGGFTAGEGTRTLSLGRLGKSFSPLICYEVIFPGRVVGVLRPDFLITVTNDGWFGKSAGPWQHLEMARMRSIEEGLPILRSANTGVSAVFDALGRQHALMPLMQRGVLDVPLPPATDETPYARYGDMIFFLMYLGVAGLVYRGRRTGV</sequence>
<keyword evidence="11" id="KW-0449">Lipoprotein</keyword>
<comment type="similarity">
    <text evidence="2 9">Belongs to the CN hydrolase family. Apolipoprotein N-acyltransferase subfamily.</text>
</comment>
<evidence type="ECO:0000256" key="8">
    <source>
        <dbReference type="ARBA" id="ARBA00023315"/>
    </source>
</evidence>
<evidence type="ECO:0000256" key="5">
    <source>
        <dbReference type="ARBA" id="ARBA00022692"/>
    </source>
</evidence>
<keyword evidence="4 9" id="KW-0808">Transferase</keyword>
<evidence type="ECO:0000256" key="2">
    <source>
        <dbReference type="ARBA" id="ARBA00010065"/>
    </source>
</evidence>
<dbReference type="GO" id="GO:0016410">
    <property type="term" value="F:N-acyltransferase activity"/>
    <property type="evidence" value="ECO:0007669"/>
    <property type="project" value="UniProtKB-UniRule"/>
</dbReference>
<evidence type="ECO:0000256" key="6">
    <source>
        <dbReference type="ARBA" id="ARBA00022989"/>
    </source>
</evidence>
<dbReference type="Pfam" id="PF20154">
    <property type="entry name" value="LNT_N"/>
    <property type="match status" value="1"/>
</dbReference>
<evidence type="ECO:0000313" key="12">
    <source>
        <dbReference type="Proteomes" id="UP000252132"/>
    </source>
</evidence>
<dbReference type="NCBIfam" id="TIGR00546">
    <property type="entry name" value="lnt"/>
    <property type="match status" value="1"/>
</dbReference>
<evidence type="ECO:0000256" key="9">
    <source>
        <dbReference type="HAMAP-Rule" id="MF_01148"/>
    </source>
</evidence>
<reference evidence="11 12" key="1">
    <citation type="journal article" date="2018" name="Microbiome">
        <title>Fine metagenomic profile of the Mediterranean stratified and mixed water columns revealed by assembly and recruitment.</title>
        <authorList>
            <person name="Haro-Moreno J.M."/>
            <person name="Lopez-Perez M."/>
            <person name="De La Torre J.R."/>
            <person name="Picazo A."/>
            <person name="Camacho A."/>
            <person name="Rodriguez-Valera F."/>
        </authorList>
    </citation>
    <scope>NUCLEOTIDE SEQUENCE [LARGE SCALE GENOMIC DNA]</scope>
    <source>
        <strain evidence="11">MED-G55</strain>
    </source>
</reference>
<evidence type="ECO:0000256" key="7">
    <source>
        <dbReference type="ARBA" id="ARBA00023136"/>
    </source>
</evidence>
<accession>A0A368E4Q1</accession>
<comment type="catalytic activity">
    <reaction evidence="9">
        <text>N-terminal S-1,2-diacyl-sn-glyceryl-L-cysteinyl-[lipoprotein] + a glycerophospholipid = N-acyl-S-1,2-diacyl-sn-glyceryl-L-cysteinyl-[lipoprotein] + a 2-acyl-sn-glycero-3-phospholipid + H(+)</text>
        <dbReference type="Rhea" id="RHEA:48228"/>
        <dbReference type="Rhea" id="RHEA-COMP:14681"/>
        <dbReference type="Rhea" id="RHEA-COMP:14684"/>
        <dbReference type="ChEBI" id="CHEBI:15378"/>
        <dbReference type="ChEBI" id="CHEBI:136912"/>
        <dbReference type="ChEBI" id="CHEBI:140656"/>
        <dbReference type="ChEBI" id="CHEBI:140657"/>
        <dbReference type="ChEBI" id="CHEBI:140660"/>
        <dbReference type="EC" id="2.3.1.269"/>
    </reaction>
</comment>
<dbReference type="InterPro" id="IPR004563">
    <property type="entry name" value="Apolipo_AcylTrfase"/>
</dbReference>
<comment type="subcellular location">
    <subcellularLocation>
        <location evidence="1 9">Cell membrane</location>
        <topology evidence="1 9">Multi-pass membrane protein</topology>
    </subcellularLocation>
</comment>
<name>A0A368E4Q1_9PROT</name>
<comment type="function">
    <text evidence="9">Catalyzes the phospholipid dependent N-acylation of the N-terminal cysteine of apolipoprotein, the last step in lipoprotein maturation.</text>
</comment>
<feature type="transmembrane region" description="Helical" evidence="9">
    <location>
        <begin position="203"/>
        <end position="222"/>
    </location>
</feature>
<evidence type="ECO:0000256" key="4">
    <source>
        <dbReference type="ARBA" id="ARBA00022679"/>
    </source>
</evidence>
<dbReference type="UniPathway" id="UPA00666"/>
<dbReference type="InterPro" id="IPR003010">
    <property type="entry name" value="C-N_Hydrolase"/>
</dbReference>
<dbReference type="EMBL" id="QOQF01000001">
    <property type="protein sequence ID" value="RCL78441.1"/>
    <property type="molecule type" value="Genomic_DNA"/>
</dbReference>
<comment type="caution">
    <text evidence="11">The sequence shown here is derived from an EMBL/GenBank/DDBJ whole genome shotgun (WGS) entry which is preliminary data.</text>
</comment>
<feature type="domain" description="CN hydrolase" evidence="10">
    <location>
        <begin position="264"/>
        <end position="531"/>
    </location>
</feature>
<keyword evidence="3 9" id="KW-1003">Cell membrane</keyword>
<dbReference type="PROSITE" id="PS50263">
    <property type="entry name" value="CN_HYDROLASE"/>
    <property type="match status" value="1"/>
</dbReference>
<dbReference type="SUPFAM" id="SSF56317">
    <property type="entry name" value="Carbon-nitrogen hydrolase"/>
    <property type="match status" value="1"/>
</dbReference>
<dbReference type="PANTHER" id="PTHR38686:SF1">
    <property type="entry name" value="APOLIPOPROTEIN N-ACYLTRANSFERASE"/>
    <property type="match status" value="1"/>
</dbReference>
<organism evidence="11 12">
    <name type="scientific">PS1 clade bacterium</name>
    <dbReference type="NCBI Taxonomy" id="2175152"/>
    <lineage>
        <taxon>Bacteria</taxon>
        <taxon>Pseudomonadati</taxon>
        <taxon>Pseudomonadota</taxon>
        <taxon>Alphaproteobacteria</taxon>
        <taxon>PS1 clade</taxon>
    </lineage>
</organism>
<keyword evidence="5 9" id="KW-0812">Transmembrane</keyword>
<proteinExistence type="inferred from homology"/>
<comment type="pathway">
    <text evidence="9">Protein modification; lipoprotein biosynthesis (N-acyl transfer).</text>
</comment>
<dbReference type="InterPro" id="IPR045378">
    <property type="entry name" value="LNT_N"/>
</dbReference>
<keyword evidence="7 9" id="KW-0472">Membrane</keyword>
<gene>
    <name evidence="9 11" type="primary">lnt</name>
    <name evidence="11" type="ORF">DBW69_00445</name>
</gene>
<feature type="transmembrane region" description="Helical" evidence="9">
    <location>
        <begin position="157"/>
        <end position="174"/>
    </location>
</feature>
<evidence type="ECO:0000256" key="3">
    <source>
        <dbReference type="ARBA" id="ARBA00022475"/>
    </source>
</evidence>
<keyword evidence="8 9" id="KW-0012">Acyltransferase</keyword>
<dbReference type="Gene3D" id="3.60.110.10">
    <property type="entry name" value="Carbon-nitrogen hydrolase"/>
    <property type="match status" value="1"/>
</dbReference>
<evidence type="ECO:0000259" key="10">
    <source>
        <dbReference type="PROSITE" id="PS50263"/>
    </source>
</evidence>
<dbReference type="PANTHER" id="PTHR38686">
    <property type="entry name" value="APOLIPOPROTEIN N-ACYLTRANSFERASE"/>
    <property type="match status" value="1"/>
</dbReference>
<dbReference type="GO" id="GO:0042158">
    <property type="term" value="P:lipoprotein biosynthetic process"/>
    <property type="evidence" value="ECO:0007669"/>
    <property type="project" value="UniProtKB-UniRule"/>
</dbReference>
<dbReference type="GO" id="GO:0005886">
    <property type="term" value="C:plasma membrane"/>
    <property type="evidence" value="ECO:0007669"/>
    <property type="project" value="UniProtKB-SubCell"/>
</dbReference>
<feature type="transmembrane region" description="Helical" evidence="9">
    <location>
        <begin position="121"/>
        <end position="148"/>
    </location>
</feature>
<evidence type="ECO:0000313" key="11">
    <source>
        <dbReference type="EMBL" id="RCL78441.1"/>
    </source>
</evidence>
<protein>
    <recommendedName>
        <fullName evidence="9">Apolipoprotein N-acyltransferase</fullName>
        <shortName evidence="9">ALP N-acyltransferase</shortName>
        <ecNumber evidence="9">2.3.1.269</ecNumber>
    </recommendedName>
</protein>
<dbReference type="HAMAP" id="MF_01148">
    <property type="entry name" value="Lnt"/>
    <property type="match status" value="1"/>
</dbReference>
<keyword evidence="6 9" id="KW-1133">Transmembrane helix</keyword>
<evidence type="ECO:0000256" key="1">
    <source>
        <dbReference type="ARBA" id="ARBA00004651"/>
    </source>
</evidence>